<dbReference type="Gene3D" id="3.60.21.60">
    <property type="match status" value="2"/>
</dbReference>
<feature type="compositionally biased region" description="Polar residues" evidence="7">
    <location>
        <begin position="131"/>
        <end position="149"/>
    </location>
</feature>
<name>A0A9Q9AIS2_9PEZI</name>
<comment type="similarity">
    <text evidence="2 6">Belongs to the DNA polymerase alpha subunit B family.</text>
</comment>
<protein>
    <recommendedName>
        <fullName evidence="3 6">DNA polymerase alpha subunit B</fullName>
    </recommendedName>
</protein>
<evidence type="ECO:0000256" key="1">
    <source>
        <dbReference type="ARBA" id="ARBA00004123"/>
    </source>
</evidence>
<feature type="domain" description="DNA polymerase alpha subunit B OB" evidence="9">
    <location>
        <begin position="219"/>
        <end position="324"/>
    </location>
</feature>
<evidence type="ECO:0000313" key="11">
    <source>
        <dbReference type="Proteomes" id="UP001056384"/>
    </source>
</evidence>
<evidence type="ECO:0000256" key="3">
    <source>
        <dbReference type="ARBA" id="ARBA00018596"/>
    </source>
</evidence>
<dbReference type="GO" id="GO:0003677">
    <property type="term" value="F:DNA binding"/>
    <property type="evidence" value="ECO:0007669"/>
    <property type="project" value="InterPro"/>
</dbReference>
<dbReference type="InterPro" id="IPR016722">
    <property type="entry name" value="DNA_pol_alpha_bsu"/>
</dbReference>
<accession>A0A9Q9AIS2</accession>
<dbReference type="Pfam" id="PF04042">
    <property type="entry name" value="DNA_pol_E_B"/>
    <property type="match status" value="1"/>
</dbReference>
<dbReference type="Pfam" id="PF22062">
    <property type="entry name" value="OB_DPOA2"/>
    <property type="match status" value="1"/>
</dbReference>
<evidence type="ECO:0000256" key="5">
    <source>
        <dbReference type="ARBA" id="ARBA00023242"/>
    </source>
</evidence>
<gene>
    <name evidence="10" type="ORF">Slin15195_G033810</name>
</gene>
<reference evidence="10" key="1">
    <citation type="submission" date="2022-06" db="EMBL/GenBank/DDBJ databases">
        <title>Complete genome sequences of two strains of the flax pathogen Septoria linicola.</title>
        <authorList>
            <person name="Lapalu N."/>
            <person name="Simon A."/>
            <person name="Demenou B."/>
            <person name="Paumier D."/>
            <person name="Guillot M.-P."/>
            <person name="Gout L."/>
            <person name="Valade R."/>
        </authorList>
    </citation>
    <scope>NUCLEOTIDE SEQUENCE</scope>
    <source>
        <strain evidence="10">SE15195</strain>
    </source>
</reference>
<evidence type="ECO:0000256" key="7">
    <source>
        <dbReference type="SAM" id="MobiDB-lite"/>
    </source>
</evidence>
<evidence type="ECO:0000256" key="6">
    <source>
        <dbReference type="PIRNR" id="PIRNR018300"/>
    </source>
</evidence>
<dbReference type="AlphaFoldDB" id="A0A9Q9AIS2"/>
<feature type="region of interest" description="Disordered" evidence="7">
    <location>
        <begin position="126"/>
        <end position="153"/>
    </location>
</feature>
<dbReference type="InterPro" id="IPR054300">
    <property type="entry name" value="OB_DPOA2"/>
</dbReference>
<keyword evidence="5 6" id="KW-0539">Nucleus</keyword>
<organism evidence="10 11">
    <name type="scientific">Septoria linicola</name>
    <dbReference type="NCBI Taxonomy" id="215465"/>
    <lineage>
        <taxon>Eukaryota</taxon>
        <taxon>Fungi</taxon>
        <taxon>Dikarya</taxon>
        <taxon>Ascomycota</taxon>
        <taxon>Pezizomycotina</taxon>
        <taxon>Dothideomycetes</taxon>
        <taxon>Dothideomycetidae</taxon>
        <taxon>Mycosphaerellales</taxon>
        <taxon>Mycosphaerellaceae</taxon>
        <taxon>Septoria</taxon>
    </lineage>
</organism>
<proteinExistence type="inferred from homology"/>
<evidence type="ECO:0000256" key="2">
    <source>
        <dbReference type="ARBA" id="ARBA00007299"/>
    </source>
</evidence>
<dbReference type="PANTHER" id="PTHR23061">
    <property type="entry name" value="DNA POLYMERASE 2 ALPHA 70 KDA SUBUNIT"/>
    <property type="match status" value="1"/>
</dbReference>
<keyword evidence="4 6" id="KW-0235">DNA replication</keyword>
<feature type="region of interest" description="Disordered" evidence="7">
    <location>
        <begin position="76"/>
        <end position="98"/>
    </location>
</feature>
<evidence type="ECO:0000259" key="8">
    <source>
        <dbReference type="Pfam" id="PF04042"/>
    </source>
</evidence>
<dbReference type="FunFam" id="3.60.21.60:FF:000005">
    <property type="entry name" value="DNA polymerase alpha subunit B"/>
    <property type="match status" value="1"/>
</dbReference>
<feature type="domain" description="DNA polymerase alpha/delta/epsilon subunit B" evidence="8">
    <location>
        <begin position="359"/>
        <end position="608"/>
    </location>
</feature>
<evidence type="ECO:0000256" key="4">
    <source>
        <dbReference type="ARBA" id="ARBA00022705"/>
    </source>
</evidence>
<comment type="function">
    <text evidence="6">Accessory subunit of the DNA polymerase alpha complex (also known as the alpha DNA polymerase-primase complex) which plays an essential role in the initiation of DNA synthesis.</text>
</comment>
<dbReference type="GO" id="GO:0005658">
    <property type="term" value="C:alpha DNA polymerase:primase complex"/>
    <property type="evidence" value="ECO:0007669"/>
    <property type="project" value="TreeGrafter"/>
</dbReference>
<evidence type="ECO:0000259" key="9">
    <source>
        <dbReference type="Pfam" id="PF22062"/>
    </source>
</evidence>
<sequence>MADVEAQVNKFFAAPDQSLPQDVMSELVHILQLMSLSPEDLYYKWDSYVITMGADTTKLDYKTVRDFKKTLQDALERDSRKRPEVHAAPKRVGATPRAAAAGGQDMFGILDGMVSNTPASRMSAAKRKSNFDTPTSKAVKNNMHSSPADNKTPALKSLPIVSFDDRKNAGEVVEAINIHLPAAEVPEVPSTEARIKLKAAVDLPKYSYKPMAMKLSEASEILDDRIDMFVEQVQKEHNLEDNDFGNPAAQSTSEIVAVGRIACDQPTGKLNASSIVLETSRRMGAGMRVPLKLDGVTFAFFPGKIVALRGTNVSGHHFLVREVLAMPLLPPAASRIDDIDVHNDRITSADGETRPLHMILASGPYTTDTDLSFAPLYALLERAANERADALILTGPFLDLEHPVVASGDFEPHLPADAKIEPDQATLTDVFRVLIGTHVQRLAQAVPTISIIMVPSMRDAVSKHVSWPQDRVPKPQLGLPKQVQFVANPMALFLNEMIFGMSSQDVLSELHRGGVAQSAGGDKPLNSDLLARLSEHIIEQSHYFPVFPPQSREELPKPAAIPDEVPEPGGEERLALGANIDLSYYKLGEFWQARPDVLILPSTLMPFARFVQGVLCINPGTLSRKRGAGTFASVDISPRTLSDEEREAGDYVGHKLHERARIEIKRI</sequence>
<keyword evidence="11" id="KW-1185">Reference proteome</keyword>
<dbReference type="EMBL" id="CP099419">
    <property type="protein sequence ID" value="USW50062.1"/>
    <property type="molecule type" value="Genomic_DNA"/>
</dbReference>
<dbReference type="PIRSF" id="PIRSF018300">
    <property type="entry name" value="DNA_pol_alph_2"/>
    <property type="match status" value="1"/>
</dbReference>
<comment type="subcellular location">
    <subcellularLocation>
        <location evidence="1 6">Nucleus</location>
    </subcellularLocation>
</comment>
<dbReference type="FunFam" id="3.60.21.60:FF:000008">
    <property type="entry name" value="DNA polymerase alpha subunit B"/>
    <property type="match status" value="1"/>
</dbReference>
<feature type="compositionally biased region" description="Basic and acidic residues" evidence="7">
    <location>
        <begin position="76"/>
        <end position="87"/>
    </location>
</feature>
<dbReference type="PANTHER" id="PTHR23061:SF12">
    <property type="entry name" value="DNA POLYMERASE ALPHA SUBUNIT B"/>
    <property type="match status" value="1"/>
</dbReference>
<dbReference type="InterPro" id="IPR007185">
    <property type="entry name" value="DNA_pol_a/d/e_bsu"/>
</dbReference>
<evidence type="ECO:0000313" key="10">
    <source>
        <dbReference type="EMBL" id="USW50062.1"/>
    </source>
</evidence>
<dbReference type="GO" id="GO:0006270">
    <property type="term" value="P:DNA replication initiation"/>
    <property type="evidence" value="ECO:0007669"/>
    <property type="project" value="TreeGrafter"/>
</dbReference>
<dbReference type="Proteomes" id="UP001056384">
    <property type="component" value="Chromosome 2"/>
</dbReference>